<protein>
    <recommendedName>
        <fullName evidence="1">Ig-like domain-containing protein</fullName>
    </recommendedName>
</protein>
<dbReference type="InterPro" id="IPR013783">
    <property type="entry name" value="Ig-like_fold"/>
</dbReference>
<dbReference type="SMART" id="SM00409">
    <property type="entry name" value="IG"/>
    <property type="match status" value="1"/>
</dbReference>
<dbReference type="SUPFAM" id="SSF48726">
    <property type="entry name" value="Immunoglobulin"/>
    <property type="match status" value="1"/>
</dbReference>
<name>A0A1B6GP96_9HEMI</name>
<reference evidence="2" key="1">
    <citation type="submission" date="2015-11" db="EMBL/GenBank/DDBJ databases">
        <title>De novo transcriptome assembly of four potential Pierce s Disease insect vectors from Arizona vineyards.</title>
        <authorList>
            <person name="Tassone E.E."/>
        </authorList>
    </citation>
    <scope>NUCLEOTIDE SEQUENCE</scope>
</reference>
<organism evidence="2">
    <name type="scientific">Cuerna arida</name>
    <dbReference type="NCBI Taxonomy" id="1464854"/>
    <lineage>
        <taxon>Eukaryota</taxon>
        <taxon>Metazoa</taxon>
        <taxon>Ecdysozoa</taxon>
        <taxon>Arthropoda</taxon>
        <taxon>Hexapoda</taxon>
        <taxon>Insecta</taxon>
        <taxon>Pterygota</taxon>
        <taxon>Neoptera</taxon>
        <taxon>Paraneoptera</taxon>
        <taxon>Hemiptera</taxon>
        <taxon>Auchenorrhyncha</taxon>
        <taxon>Membracoidea</taxon>
        <taxon>Cicadellidae</taxon>
        <taxon>Cicadellinae</taxon>
        <taxon>Proconiini</taxon>
        <taxon>Cuerna</taxon>
    </lineage>
</organism>
<dbReference type="InterPro" id="IPR007110">
    <property type="entry name" value="Ig-like_dom"/>
</dbReference>
<feature type="domain" description="Ig-like" evidence="1">
    <location>
        <begin position="20"/>
        <end position="106"/>
    </location>
</feature>
<sequence>MLSSVAADGHGPVNVTARVGSEVIFDCIIHESGEEVLLYREVDWVYQDTKSGKLIQLTENRISLNLHRRASFQPPENYRLKIDSVNQEDEGYYECVVYSPQRKRVEQVFLKVTEY</sequence>
<dbReference type="InterPro" id="IPR003599">
    <property type="entry name" value="Ig_sub"/>
</dbReference>
<dbReference type="Gene3D" id="2.60.40.10">
    <property type="entry name" value="Immunoglobulins"/>
    <property type="match status" value="1"/>
</dbReference>
<dbReference type="PROSITE" id="PS50835">
    <property type="entry name" value="IG_LIKE"/>
    <property type="match status" value="1"/>
</dbReference>
<dbReference type="EMBL" id="GECZ01005517">
    <property type="protein sequence ID" value="JAS64252.1"/>
    <property type="molecule type" value="Transcribed_RNA"/>
</dbReference>
<dbReference type="AlphaFoldDB" id="A0A1B6GP96"/>
<dbReference type="InterPro" id="IPR013106">
    <property type="entry name" value="Ig_V-set"/>
</dbReference>
<gene>
    <name evidence="2" type="ORF">g.24025</name>
</gene>
<dbReference type="InterPro" id="IPR036179">
    <property type="entry name" value="Ig-like_dom_sf"/>
</dbReference>
<evidence type="ECO:0000313" key="2">
    <source>
        <dbReference type="EMBL" id="JAS64252.1"/>
    </source>
</evidence>
<proteinExistence type="predicted"/>
<dbReference type="Pfam" id="PF07686">
    <property type="entry name" value="V-set"/>
    <property type="match status" value="1"/>
</dbReference>
<accession>A0A1B6GP96</accession>
<evidence type="ECO:0000259" key="1">
    <source>
        <dbReference type="PROSITE" id="PS50835"/>
    </source>
</evidence>